<protein>
    <submittedName>
        <fullName evidence="2">Uncharacterized protein</fullName>
    </submittedName>
</protein>
<name>A0A821WAY4_9NEOP</name>
<evidence type="ECO:0000256" key="1">
    <source>
        <dbReference type="SAM" id="SignalP"/>
    </source>
</evidence>
<proteinExistence type="predicted"/>
<gene>
    <name evidence="2" type="ORF">PMACD_LOCUS13180</name>
</gene>
<accession>A0A821WAY4</accession>
<dbReference type="AlphaFoldDB" id="A0A821WAY4"/>
<reference evidence="2" key="1">
    <citation type="submission" date="2021-02" db="EMBL/GenBank/DDBJ databases">
        <authorList>
            <person name="Steward A R."/>
        </authorList>
    </citation>
    <scope>NUCLEOTIDE SEQUENCE</scope>
</reference>
<keyword evidence="3" id="KW-1185">Reference proteome</keyword>
<feature type="chain" id="PRO_5032644730" evidence="1">
    <location>
        <begin position="20"/>
        <end position="133"/>
    </location>
</feature>
<evidence type="ECO:0000313" key="3">
    <source>
        <dbReference type="Proteomes" id="UP000663880"/>
    </source>
</evidence>
<comment type="caution">
    <text evidence="2">The sequence shown here is derived from an EMBL/GenBank/DDBJ whole genome shotgun (WGS) entry which is preliminary data.</text>
</comment>
<sequence>MSTGIFICLTVLVIQNVTAQFRVPELPSQTLPTLQNHNLQNIWSLGSLSSLTPRMKLVSQRHQYIIKKPQKKINKRQLMAELFKQSAIKNIQDAASICNREKKSVNLNNIVGNIPLIGNDAGLNTNVYNFKYL</sequence>
<keyword evidence="1" id="KW-0732">Signal</keyword>
<dbReference type="EMBL" id="CAJOBZ010000061">
    <property type="protein sequence ID" value="CAF4922814.1"/>
    <property type="molecule type" value="Genomic_DNA"/>
</dbReference>
<feature type="signal peptide" evidence="1">
    <location>
        <begin position="1"/>
        <end position="19"/>
    </location>
</feature>
<dbReference type="OrthoDB" id="6903227at2759"/>
<dbReference type="Proteomes" id="UP000663880">
    <property type="component" value="Unassembled WGS sequence"/>
</dbReference>
<evidence type="ECO:0000313" key="2">
    <source>
        <dbReference type="EMBL" id="CAF4922814.1"/>
    </source>
</evidence>
<organism evidence="2 3">
    <name type="scientific">Pieris macdunnoughi</name>
    <dbReference type="NCBI Taxonomy" id="345717"/>
    <lineage>
        <taxon>Eukaryota</taxon>
        <taxon>Metazoa</taxon>
        <taxon>Ecdysozoa</taxon>
        <taxon>Arthropoda</taxon>
        <taxon>Hexapoda</taxon>
        <taxon>Insecta</taxon>
        <taxon>Pterygota</taxon>
        <taxon>Neoptera</taxon>
        <taxon>Endopterygota</taxon>
        <taxon>Lepidoptera</taxon>
        <taxon>Glossata</taxon>
        <taxon>Ditrysia</taxon>
        <taxon>Papilionoidea</taxon>
        <taxon>Pieridae</taxon>
        <taxon>Pierinae</taxon>
        <taxon>Pieris</taxon>
    </lineage>
</organism>